<evidence type="ECO:0000313" key="2">
    <source>
        <dbReference type="EMBL" id="MBB5053856.1"/>
    </source>
</evidence>
<organism evidence="2 3">
    <name type="scientific">Afipia massiliensis</name>
    <dbReference type="NCBI Taxonomy" id="211460"/>
    <lineage>
        <taxon>Bacteria</taxon>
        <taxon>Pseudomonadati</taxon>
        <taxon>Pseudomonadota</taxon>
        <taxon>Alphaproteobacteria</taxon>
        <taxon>Hyphomicrobiales</taxon>
        <taxon>Nitrobacteraceae</taxon>
        <taxon>Afipia</taxon>
    </lineage>
</organism>
<comment type="caution">
    <text evidence="2">The sequence shown here is derived from an EMBL/GenBank/DDBJ whole genome shotgun (WGS) entry which is preliminary data.</text>
</comment>
<protein>
    <submittedName>
        <fullName evidence="2">Uncharacterized protein</fullName>
    </submittedName>
</protein>
<dbReference type="EMBL" id="JACHIJ010000005">
    <property type="protein sequence ID" value="MBB5053856.1"/>
    <property type="molecule type" value="Genomic_DNA"/>
</dbReference>
<name>A0A840NAY1_9BRAD</name>
<reference evidence="2 3" key="1">
    <citation type="submission" date="2020-08" db="EMBL/GenBank/DDBJ databases">
        <title>Genomic Encyclopedia of Type Strains, Phase IV (KMG-IV): sequencing the most valuable type-strain genomes for metagenomic binning, comparative biology and taxonomic classification.</title>
        <authorList>
            <person name="Goeker M."/>
        </authorList>
    </citation>
    <scope>NUCLEOTIDE SEQUENCE [LARGE SCALE GENOMIC DNA]</scope>
    <source>
        <strain evidence="2 3">DSM 17498</strain>
    </source>
</reference>
<sequence>MIRIYIPVWSCHCCGAFSAHRSGYERIDRYLAGENFPSVLAGRKEKEVVDVRLAGFAPAVGKQRVGILKDFDIELIDRNDVAILDKESAIAPILKELENRFSGQRPMPVFRFDKENRPASFEQAGRAVQNIQLMAFDVDFHEGDVVLNHVVKTRHRNIQDGAGFCRKRDLRLEGRKTMNRALLALRNQEFRRTLVVRQRDFMHDHIRRRRSAENIRHCPRRFERMHAARKPRQLAGIEPAIGTDIDGDGIVAHDPVQKREFHLRRFWTVHEMPPQPESRKSFFQRILDLPHSCHRRRLSLASSRETAATGGIFDQAQTR</sequence>
<feature type="region of interest" description="Disordered" evidence="1">
    <location>
        <begin position="299"/>
        <end position="319"/>
    </location>
</feature>
<dbReference type="AlphaFoldDB" id="A0A840NAY1"/>
<gene>
    <name evidence="2" type="ORF">HNQ36_003856</name>
</gene>
<evidence type="ECO:0000256" key="1">
    <source>
        <dbReference type="SAM" id="MobiDB-lite"/>
    </source>
</evidence>
<proteinExistence type="predicted"/>
<dbReference type="Proteomes" id="UP000521227">
    <property type="component" value="Unassembled WGS sequence"/>
</dbReference>
<evidence type="ECO:0000313" key="3">
    <source>
        <dbReference type="Proteomes" id="UP000521227"/>
    </source>
</evidence>
<accession>A0A840NAY1</accession>